<feature type="region of interest" description="Disordered" evidence="1">
    <location>
        <begin position="1"/>
        <end position="38"/>
    </location>
</feature>
<organism evidence="2 3">
    <name type="scientific">Prorocentrum cordatum</name>
    <dbReference type="NCBI Taxonomy" id="2364126"/>
    <lineage>
        <taxon>Eukaryota</taxon>
        <taxon>Sar</taxon>
        <taxon>Alveolata</taxon>
        <taxon>Dinophyceae</taxon>
        <taxon>Prorocentrales</taxon>
        <taxon>Prorocentraceae</taxon>
        <taxon>Prorocentrum</taxon>
    </lineage>
</organism>
<protein>
    <submittedName>
        <fullName evidence="2">Uncharacterized protein</fullName>
    </submittedName>
</protein>
<reference evidence="2" key="1">
    <citation type="submission" date="2023-10" db="EMBL/GenBank/DDBJ databases">
        <authorList>
            <person name="Chen Y."/>
            <person name="Shah S."/>
            <person name="Dougan E. K."/>
            <person name="Thang M."/>
            <person name="Chan C."/>
        </authorList>
    </citation>
    <scope>NUCLEOTIDE SEQUENCE [LARGE SCALE GENOMIC DNA]</scope>
</reference>
<comment type="caution">
    <text evidence="2">The sequence shown here is derived from an EMBL/GenBank/DDBJ whole genome shotgun (WGS) entry which is preliminary data.</text>
</comment>
<accession>A0ABN9SEM0</accession>
<evidence type="ECO:0000313" key="2">
    <source>
        <dbReference type="EMBL" id="CAK0830496.1"/>
    </source>
</evidence>
<keyword evidence="3" id="KW-1185">Reference proteome</keyword>
<gene>
    <name evidence="2" type="ORF">PCOR1329_LOCUS29129</name>
</gene>
<dbReference type="EMBL" id="CAUYUJ010010902">
    <property type="protein sequence ID" value="CAK0830496.1"/>
    <property type="molecule type" value="Genomic_DNA"/>
</dbReference>
<feature type="compositionally biased region" description="Basic residues" evidence="1">
    <location>
        <begin position="1"/>
        <end position="16"/>
    </location>
</feature>
<sequence>PVGRRAIRPPVHHGRPGRSPYQQAGARAPRGAMPPRRPLRARRCRAPTAAAALLLAGAARRARALSAVYPEPPPEKGGEGTERRAELLRFVTAYRAGLEAVVDITPYSPLLQVAADADGGADFYAFIDTWVGNKSERPAVYLNNVTRKRPEARLNRVVVDGGAAFLLDQAAELGVGTPAAGSGLLPVYRCPAGDKELGAAKLLGLAAREAKRLGNTSSTEADAFRLELLTALVSDDLVELNVSGTTVENRSVRCVLGPNSSTFSGSAACQCSTIRPTSSSTPSTAREGG</sequence>
<dbReference type="Proteomes" id="UP001189429">
    <property type="component" value="Unassembled WGS sequence"/>
</dbReference>
<feature type="compositionally biased region" description="Low complexity" evidence="1">
    <location>
        <begin position="24"/>
        <end position="34"/>
    </location>
</feature>
<name>A0ABN9SEM0_9DINO</name>
<evidence type="ECO:0000313" key="3">
    <source>
        <dbReference type="Proteomes" id="UP001189429"/>
    </source>
</evidence>
<evidence type="ECO:0000256" key="1">
    <source>
        <dbReference type="SAM" id="MobiDB-lite"/>
    </source>
</evidence>
<feature type="non-terminal residue" evidence="2">
    <location>
        <position position="1"/>
    </location>
</feature>
<proteinExistence type="predicted"/>